<dbReference type="InterPro" id="IPR029044">
    <property type="entry name" value="Nucleotide-diphossugar_trans"/>
</dbReference>
<evidence type="ECO:0000256" key="1">
    <source>
        <dbReference type="SAM" id="Phobius"/>
    </source>
</evidence>
<dbReference type="InterPro" id="IPR050256">
    <property type="entry name" value="Glycosyltransferase_2"/>
</dbReference>
<dbReference type="Gene3D" id="3.90.550.10">
    <property type="entry name" value="Spore Coat Polysaccharide Biosynthesis Protein SpsA, Chain A"/>
    <property type="match status" value="1"/>
</dbReference>
<feature type="domain" description="Low-salt glycan biosynthesis hexosyltransferase Agl6 C-terminal transmembrane region" evidence="3">
    <location>
        <begin position="317"/>
        <end position="406"/>
    </location>
</feature>
<keyword evidence="1" id="KW-0472">Membrane</keyword>
<dbReference type="InterPro" id="IPR058718">
    <property type="entry name" value="Agl6_TM_C"/>
</dbReference>
<dbReference type="CDD" id="cd04179">
    <property type="entry name" value="DPM_DPG-synthase_like"/>
    <property type="match status" value="1"/>
</dbReference>
<keyword evidence="4" id="KW-0808">Transferase</keyword>
<sequence>MASDILLRPDYGSTSGSPRAAPAAVANGASSGRIRVSAVMPCLNEEMTLAMCIEKAQRSFAELGVTGQVVIADNGSTDRSVEIARQLGAKVVHQPVRGYGAALMAGIAAADGDIVIMGDADDSYDWSNLRGFIEKIDEGYEFVIGNRFKGGIMPHAMPPLHRYLGNPVLSTIARLICRVPVGDFHCGMRAFTREAFARMNLQTSGMEFASEMVMNAARNGLRIVEIPTVLHPDKRNRPPHLRSFRDGWRHLRFILTYAPNHVFVMPGFLLFIAGLLLLGLLAGGPTTLFGHFMGPHFLALGSLLTLVGFNIVTMGVLAKVILAAKHPSLRGRIVRWATGPLAMEACLISGVAATLVGLALDAGMLFNWLADPLRPMEGTVHLAVVATTLIVLGLDGAFSAFLLNMLVWEQEKRHAASSTAAGK</sequence>
<keyword evidence="1" id="KW-1133">Transmembrane helix</keyword>
<comment type="caution">
    <text evidence="4">The sequence shown here is derived from an EMBL/GenBank/DDBJ whole genome shotgun (WGS) entry which is preliminary data.</text>
</comment>
<accession>A0A108H376</accession>
<feature type="transmembrane region" description="Helical" evidence="1">
    <location>
        <begin position="262"/>
        <end position="283"/>
    </location>
</feature>
<feature type="transmembrane region" description="Helical" evidence="1">
    <location>
        <begin position="345"/>
        <end position="370"/>
    </location>
</feature>
<proteinExistence type="predicted"/>
<reference evidence="4 5" key="1">
    <citation type="submission" date="2015-11" db="EMBL/GenBank/DDBJ databases">
        <title>Expanding the genomic diversity of Burkholderia species for the development of highly accurate diagnostics.</title>
        <authorList>
            <person name="Sahl J."/>
            <person name="Keim P."/>
            <person name="Wagner D."/>
        </authorList>
    </citation>
    <scope>NUCLEOTIDE SEQUENCE [LARGE SCALE GENOMIC DNA]</scope>
    <source>
        <strain evidence="4 5">MSMB1960WGS</strain>
    </source>
</reference>
<dbReference type="Pfam" id="PF26629">
    <property type="entry name" value="GT2_TM_C"/>
    <property type="match status" value="1"/>
</dbReference>
<dbReference type="AlphaFoldDB" id="A0A108H376"/>
<dbReference type="GO" id="GO:0016740">
    <property type="term" value="F:transferase activity"/>
    <property type="evidence" value="ECO:0007669"/>
    <property type="project" value="UniProtKB-KW"/>
</dbReference>
<dbReference type="STRING" id="1503054.WT74_10810"/>
<gene>
    <name evidence="4" type="ORF">WT44_11210</name>
</gene>
<dbReference type="Pfam" id="PF00535">
    <property type="entry name" value="Glycos_transf_2"/>
    <property type="match status" value="1"/>
</dbReference>
<dbReference type="InterPro" id="IPR001173">
    <property type="entry name" value="Glyco_trans_2-like"/>
</dbReference>
<dbReference type="SUPFAM" id="SSF53448">
    <property type="entry name" value="Nucleotide-diphospho-sugar transferases"/>
    <property type="match status" value="1"/>
</dbReference>
<evidence type="ECO:0000259" key="2">
    <source>
        <dbReference type="Pfam" id="PF00535"/>
    </source>
</evidence>
<dbReference type="FunFam" id="3.90.550.10:FF:000129">
    <property type="entry name" value="Glycosyltransferase family 2 protein"/>
    <property type="match status" value="1"/>
</dbReference>
<dbReference type="PANTHER" id="PTHR48090:SF7">
    <property type="entry name" value="RFBJ PROTEIN"/>
    <property type="match status" value="1"/>
</dbReference>
<dbReference type="Proteomes" id="UP000068603">
    <property type="component" value="Unassembled WGS sequence"/>
</dbReference>
<name>A0A108H376_9BURK</name>
<organism evidence="4">
    <name type="scientific">Burkholderia stagnalis</name>
    <dbReference type="NCBI Taxonomy" id="1503054"/>
    <lineage>
        <taxon>Bacteria</taxon>
        <taxon>Pseudomonadati</taxon>
        <taxon>Pseudomonadota</taxon>
        <taxon>Betaproteobacteria</taxon>
        <taxon>Burkholderiales</taxon>
        <taxon>Burkholderiaceae</taxon>
        <taxon>Burkholderia</taxon>
        <taxon>Burkholderia cepacia complex</taxon>
    </lineage>
</organism>
<feature type="domain" description="Glycosyltransferase 2-like" evidence="2">
    <location>
        <begin position="37"/>
        <end position="197"/>
    </location>
</feature>
<dbReference type="PANTHER" id="PTHR48090">
    <property type="entry name" value="UNDECAPRENYL-PHOSPHATE 4-DEOXY-4-FORMAMIDO-L-ARABINOSE TRANSFERASE-RELATED"/>
    <property type="match status" value="1"/>
</dbReference>
<dbReference type="EMBL" id="LPHB01000034">
    <property type="protein sequence ID" value="KWA64099.1"/>
    <property type="molecule type" value="Genomic_DNA"/>
</dbReference>
<feature type="transmembrane region" description="Helical" evidence="1">
    <location>
        <begin position="382"/>
        <end position="403"/>
    </location>
</feature>
<keyword evidence="1" id="KW-0812">Transmembrane</keyword>
<feature type="transmembrane region" description="Helical" evidence="1">
    <location>
        <begin position="303"/>
        <end position="324"/>
    </location>
</feature>
<evidence type="ECO:0000313" key="4">
    <source>
        <dbReference type="EMBL" id="KWA64099.1"/>
    </source>
</evidence>
<protein>
    <submittedName>
        <fullName evidence="4">Glycosyl transferase family 2</fullName>
    </submittedName>
</protein>
<evidence type="ECO:0000313" key="5">
    <source>
        <dbReference type="Proteomes" id="UP000068603"/>
    </source>
</evidence>
<evidence type="ECO:0000259" key="3">
    <source>
        <dbReference type="Pfam" id="PF26629"/>
    </source>
</evidence>